<reference evidence="3" key="3">
    <citation type="submission" date="2015-06" db="UniProtKB">
        <authorList>
            <consortium name="EnsemblProtists"/>
        </authorList>
    </citation>
    <scope>IDENTIFICATION</scope>
</reference>
<accession>L1K1E1</accession>
<dbReference type="KEGG" id="gtt:GUITHDRAFT_100443"/>
<keyword evidence="1" id="KW-1133">Transmembrane helix</keyword>
<dbReference type="HOGENOM" id="CLU_2338012_0_0_1"/>
<evidence type="ECO:0000313" key="4">
    <source>
        <dbReference type="Proteomes" id="UP000011087"/>
    </source>
</evidence>
<dbReference type="AlphaFoldDB" id="L1K1E1"/>
<dbReference type="GeneID" id="17310716"/>
<evidence type="ECO:0000256" key="1">
    <source>
        <dbReference type="SAM" id="Phobius"/>
    </source>
</evidence>
<evidence type="ECO:0000313" key="2">
    <source>
        <dbReference type="EMBL" id="EKX54193.1"/>
    </source>
</evidence>
<protein>
    <submittedName>
        <fullName evidence="2 3">Uncharacterized protein</fullName>
    </submittedName>
</protein>
<sequence length="98" mass="10686">MLLGFACEAVAFVASCIGLAMACITLNSVVGKSCLSARTVEFSCGVEAPVDDTLPTCILVRLQQWLASLFLIYYLFSGGTSATMMYYYQRNFEKVTEA</sequence>
<keyword evidence="1" id="KW-0472">Membrane</keyword>
<name>L1K1E1_GUITC</name>
<dbReference type="EnsemblProtists" id="EKX54193">
    <property type="protein sequence ID" value="EKX54193"/>
    <property type="gene ID" value="GUITHDRAFT_100443"/>
</dbReference>
<dbReference type="EMBL" id="JH992968">
    <property type="protein sequence ID" value="EKX54193.1"/>
    <property type="molecule type" value="Genomic_DNA"/>
</dbReference>
<keyword evidence="1" id="KW-0812">Transmembrane</keyword>
<reference evidence="4" key="2">
    <citation type="submission" date="2012-11" db="EMBL/GenBank/DDBJ databases">
        <authorList>
            <person name="Kuo A."/>
            <person name="Curtis B.A."/>
            <person name="Tanifuji G."/>
            <person name="Burki F."/>
            <person name="Gruber A."/>
            <person name="Irimia M."/>
            <person name="Maruyama S."/>
            <person name="Arias M.C."/>
            <person name="Ball S.G."/>
            <person name="Gile G.H."/>
            <person name="Hirakawa Y."/>
            <person name="Hopkins J.F."/>
            <person name="Rensing S.A."/>
            <person name="Schmutz J."/>
            <person name="Symeonidi A."/>
            <person name="Elias M."/>
            <person name="Eveleigh R.J."/>
            <person name="Herman E.K."/>
            <person name="Klute M.J."/>
            <person name="Nakayama T."/>
            <person name="Obornik M."/>
            <person name="Reyes-Prieto A."/>
            <person name="Armbrust E.V."/>
            <person name="Aves S.J."/>
            <person name="Beiko R.G."/>
            <person name="Coutinho P."/>
            <person name="Dacks J.B."/>
            <person name="Durnford D.G."/>
            <person name="Fast N.M."/>
            <person name="Green B.R."/>
            <person name="Grisdale C."/>
            <person name="Hempe F."/>
            <person name="Henrissat B."/>
            <person name="Hoppner M.P."/>
            <person name="Ishida K.-I."/>
            <person name="Kim E."/>
            <person name="Koreny L."/>
            <person name="Kroth P.G."/>
            <person name="Liu Y."/>
            <person name="Malik S.-B."/>
            <person name="Maier U.G."/>
            <person name="McRose D."/>
            <person name="Mock T."/>
            <person name="Neilson J.A."/>
            <person name="Onodera N.T."/>
            <person name="Poole A.M."/>
            <person name="Pritham E.J."/>
            <person name="Richards T.A."/>
            <person name="Rocap G."/>
            <person name="Roy S.W."/>
            <person name="Sarai C."/>
            <person name="Schaack S."/>
            <person name="Shirato S."/>
            <person name="Slamovits C.H."/>
            <person name="Spencer D.F."/>
            <person name="Suzuki S."/>
            <person name="Worden A.Z."/>
            <person name="Zauner S."/>
            <person name="Barry K."/>
            <person name="Bell C."/>
            <person name="Bharti A.K."/>
            <person name="Crow J.A."/>
            <person name="Grimwood J."/>
            <person name="Kramer R."/>
            <person name="Lindquist E."/>
            <person name="Lucas S."/>
            <person name="Salamov A."/>
            <person name="McFadden G.I."/>
            <person name="Lane C.E."/>
            <person name="Keeling P.J."/>
            <person name="Gray M.W."/>
            <person name="Grigoriev I.V."/>
            <person name="Archibald J.M."/>
        </authorList>
    </citation>
    <scope>NUCLEOTIDE SEQUENCE</scope>
    <source>
        <strain evidence="4">CCMP2712</strain>
    </source>
</reference>
<evidence type="ECO:0000313" key="3">
    <source>
        <dbReference type="EnsemblProtists" id="EKX54193"/>
    </source>
</evidence>
<dbReference type="RefSeq" id="XP_005841173.1">
    <property type="nucleotide sequence ID" value="XM_005841116.1"/>
</dbReference>
<keyword evidence="4" id="KW-1185">Reference proteome</keyword>
<gene>
    <name evidence="2" type="ORF">GUITHDRAFT_100443</name>
</gene>
<organism evidence="2">
    <name type="scientific">Guillardia theta (strain CCMP2712)</name>
    <name type="common">Cryptophyte</name>
    <dbReference type="NCBI Taxonomy" id="905079"/>
    <lineage>
        <taxon>Eukaryota</taxon>
        <taxon>Cryptophyceae</taxon>
        <taxon>Pyrenomonadales</taxon>
        <taxon>Geminigeraceae</taxon>
        <taxon>Guillardia</taxon>
    </lineage>
</organism>
<proteinExistence type="predicted"/>
<dbReference type="PaxDb" id="55529-EKX54193"/>
<reference evidence="2 4" key="1">
    <citation type="journal article" date="2012" name="Nature">
        <title>Algal genomes reveal evolutionary mosaicism and the fate of nucleomorphs.</title>
        <authorList>
            <consortium name="DOE Joint Genome Institute"/>
            <person name="Curtis B.A."/>
            <person name="Tanifuji G."/>
            <person name="Burki F."/>
            <person name="Gruber A."/>
            <person name="Irimia M."/>
            <person name="Maruyama S."/>
            <person name="Arias M.C."/>
            <person name="Ball S.G."/>
            <person name="Gile G.H."/>
            <person name="Hirakawa Y."/>
            <person name="Hopkins J.F."/>
            <person name="Kuo A."/>
            <person name="Rensing S.A."/>
            <person name="Schmutz J."/>
            <person name="Symeonidi A."/>
            <person name="Elias M."/>
            <person name="Eveleigh R.J."/>
            <person name="Herman E.K."/>
            <person name="Klute M.J."/>
            <person name="Nakayama T."/>
            <person name="Obornik M."/>
            <person name="Reyes-Prieto A."/>
            <person name="Armbrust E.V."/>
            <person name="Aves S.J."/>
            <person name="Beiko R.G."/>
            <person name="Coutinho P."/>
            <person name="Dacks J.B."/>
            <person name="Durnford D.G."/>
            <person name="Fast N.M."/>
            <person name="Green B.R."/>
            <person name="Grisdale C.J."/>
            <person name="Hempel F."/>
            <person name="Henrissat B."/>
            <person name="Hoppner M.P."/>
            <person name="Ishida K."/>
            <person name="Kim E."/>
            <person name="Koreny L."/>
            <person name="Kroth P.G."/>
            <person name="Liu Y."/>
            <person name="Malik S.B."/>
            <person name="Maier U.G."/>
            <person name="McRose D."/>
            <person name="Mock T."/>
            <person name="Neilson J.A."/>
            <person name="Onodera N.T."/>
            <person name="Poole A.M."/>
            <person name="Pritham E.J."/>
            <person name="Richards T.A."/>
            <person name="Rocap G."/>
            <person name="Roy S.W."/>
            <person name="Sarai C."/>
            <person name="Schaack S."/>
            <person name="Shirato S."/>
            <person name="Slamovits C.H."/>
            <person name="Spencer D.F."/>
            <person name="Suzuki S."/>
            <person name="Worden A.Z."/>
            <person name="Zauner S."/>
            <person name="Barry K."/>
            <person name="Bell C."/>
            <person name="Bharti A.K."/>
            <person name="Crow J.A."/>
            <person name="Grimwood J."/>
            <person name="Kramer R."/>
            <person name="Lindquist E."/>
            <person name="Lucas S."/>
            <person name="Salamov A."/>
            <person name="McFadden G.I."/>
            <person name="Lane C.E."/>
            <person name="Keeling P.J."/>
            <person name="Gray M.W."/>
            <person name="Grigoriev I.V."/>
            <person name="Archibald J.M."/>
        </authorList>
    </citation>
    <scope>NUCLEOTIDE SEQUENCE</scope>
    <source>
        <strain evidence="2 4">CCMP2712</strain>
    </source>
</reference>
<dbReference type="Proteomes" id="UP000011087">
    <property type="component" value="Unassembled WGS sequence"/>
</dbReference>
<feature type="transmembrane region" description="Helical" evidence="1">
    <location>
        <begin position="65"/>
        <end position="88"/>
    </location>
</feature>